<evidence type="ECO:0000256" key="4">
    <source>
        <dbReference type="ARBA" id="ARBA00022741"/>
    </source>
</evidence>
<dbReference type="HAMAP" id="MF_00049_B">
    <property type="entry name" value="Leu_tRNA_synth_B"/>
    <property type="match status" value="1"/>
</dbReference>
<evidence type="ECO:0000259" key="11">
    <source>
        <dbReference type="Pfam" id="PF00133"/>
    </source>
</evidence>
<evidence type="ECO:0000313" key="15">
    <source>
        <dbReference type="Proteomes" id="UP000177152"/>
    </source>
</evidence>
<dbReference type="Proteomes" id="UP000177152">
    <property type="component" value="Unassembled WGS sequence"/>
</dbReference>
<comment type="catalytic activity">
    <reaction evidence="8 9">
        <text>tRNA(Leu) + L-leucine + ATP = L-leucyl-tRNA(Leu) + AMP + diphosphate</text>
        <dbReference type="Rhea" id="RHEA:11688"/>
        <dbReference type="Rhea" id="RHEA-COMP:9613"/>
        <dbReference type="Rhea" id="RHEA-COMP:9622"/>
        <dbReference type="ChEBI" id="CHEBI:30616"/>
        <dbReference type="ChEBI" id="CHEBI:33019"/>
        <dbReference type="ChEBI" id="CHEBI:57427"/>
        <dbReference type="ChEBI" id="CHEBI:78442"/>
        <dbReference type="ChEBI" id="CHEBI:78494"/>
        <dbReference type="ChEBI" id="CHEBI:456215"/>
        <dbReference type="EC" id="6.1.1.4"/>
    </reaction>
</comment>
<comment type="similarity">
    <text evidence="1 9 10">Belongs to the class-I aminoacyl-tRNA synthetase family.</text>
</comment>
<keyword evidence="5 9" id="KW-0067">ATP-binding</keyword>
<sequence>MSMKYNPGKIESKWKKLWLKKKIYEPDLKNAERPFYTLMMFPYPSAEGLHIGGVRTFTGVDIYGRFKRMQGYDVFEPIGLDGFGIHSENYALKIGKHPTRLVPITEKNFYRQLVATGNAFSWDEALETYDPDYYRWTQWIFIQMFKRGLAYRKKAKVNWCPSCLTVLADEQVVSGECERCGSPTIKKDLEQWFFKITDYAERLLNNLPKLDWSENIKIAQEHWIGRSEGALIKFPILDSQISIEVFTTRPDTLFGATYMVVAPEHPLVETLKNRIQNWKEAEKYISAAAKRSEIERTAEGKEKTGVELKGVRAINPANKEEIPVYIADYVLFGYGTGAVMAVPAHDARDYAFAKKFNIPAPVVIDGGQEEMLYVGAGRLINSGKFSSMQSDEAKRAITEFVGGTLKVQYRLRDWLISRQRYWGPPIPMIFCGVCEKAGMGERKDALGWYTVPESELPVRLPFVKDFRPKGTGESPLASVKSFYEIPCPKCHKPARRETDVSDTFLDSAWYFLRYPSVSDSRQAWNSGITNRWLPVHMYIGGAEHAVLHLLYARFLTMVFYDWKLVGFEEPFTTFRAHGLITKGGAKMSKSKGNVVNPDDYFKRYGADTMRMYLAFLAPFAEGGDFQDSGIAGITRFLNRVWEFSNAHAKKTSSEFSPGDEKVIKSVHKAVKKVTEDIAELHYNTAISALMVLLNEFEAKPAAVNREDVGIFLKLLAPFAPFITEELWQKFFADKKSRSHSIHLESWPAFDKKLIVDETVVVVVQVNGVMRDKFEIKNDASEEEVRTKVLSLEKVKHYVPDVSKIKKFIYIKNKIANIVLQ</sequence>
<accession>A0A1G2K4D1</accession>
<dbReference type="EMBL" id="MHQC01000039">
    <property type="protein sequence ID" value="OGZ94245.1"/>
    <property type="molecule type" value="Genomic_DNA"/>
</dbReference>
<dbReference type="Pfam" id="PF08264">
    <property type="entry name" value="Anticodon_1"/>
    <property type="match status" value="1"/>
</dbReference>
<evidence type="ECO:0000256" key="8">
    <source>
        <dbReference type="ARBA" id="ARBA00047469"/>
    </source>
</evidence>
<dbReference type="PANTHER" id="PTHR43740:SF2">
    <property type="entry name" value="LEUCINE--TRNA LIGASE, MITOCHONDRIAL"/>
    <property type="match status" value="1"/>
</dbReference>
<dbReference type="PROSITE" id="PS00178">
    <property type="entry name" value="AA_TRNA_LIGASE_I"/>
    <property type="match status" value="1"/>
</dbReference>
<evidence type="ECO:0000313" key="14">
    <source>
        <dbReference type="EMBL" id="OGZ94245.1"/>
    </source>
</evidence>
<comment type="caution">
    <text evidence="14">The sequence shown here is derived from an EMBL/GenBank/DDBJ whole genome shotgun (WGS) entry which is preliminary data.</text>
</comment>
<keyword evidence="2 9" id="KW-0963">Cytoplasm</keyword>
<dbReference type="GO" id="GO:0002161">
    <property type="term" value="F:aminoacyl-tRNA deacylase activity"/>
    <property type="evidence" value="ECO:0007669"/>
    <property type="project" value="InterPro"/>
</dbReference>
<evidence type="ECO:0000256" key="9">
    <source>
        <dbReference type="HAMAP-Rule" id="MF_00049"/>
    </source>
</evidence>
<feature type="domain" description="Aminoacyl-tRNA synthetase class Ia" evidence="11">
    <location>
        <begin position="14"/>
        <end position="217"/>
    </location>
</feature>
<evidence type="ECO:0000259" key="13">
    <source>
        <dbReference type="Pfam" id="PF13603"/>
    </source>
</evidence>
<keyword evidence="3 9" id="KW-0436">Ligase</keyword>
<feature type="domain" description="Aminoacyl-tRNA synthetase class Ia" evidence="11">
    <location>
        <begin position="411"/>
        <end position="618"/>
    </location>
</feature>
<dbReference type="InterPro" id="IPR014729">
    <property type="entry name" value="Rossmann-like_a/b/a_fold"/>
</dbReference>
<dbReference type="GO" id="GO:0005829">
    <property type="term" value="C:cytosol"/>
    <property type="evidence" value="ECO:0007669"/>
    <property type="project" value="TreeGrafter"/>
</dbReference>
<feature type="binding site" evidence="9">
    <location>
        <position position="589"/>
    </location>
    <ligand>
        <name>ATP</name>
        <dbReference type="ChEBI" id="CHEBI:30616"/>
    </ligand>
</feature>
<dbReference type="InterPro" id="IPR002300">
    <property type="entry name" value="aa-tRNA-synth_Ia"/>
</dbReference>
<dbReference type="SUPFAM" id="SSF47323">
    <property type="entry name" value="Anticodon-binding domain of a subclass of class I aminoacyl-tRNA synthetases"/>
    <property type="match status" value="1"/>
</dbReference>
<evidence type="ECO:0000256" key="3">
    <source>
        <dbReference type="ARBA" id="ARBA00022598"/>
    </source>
</evidence>
<gene>
    <name evidence="9" type="primary">leuS</name>
    <name evidence="14" type="ORF">A2633_05535</name>
</gene>
<dbReference type="SUPFAM" id="SSF52374">
    <property type="entry name" value="Nucleotidylyl transferase"/>
    <property type="match status" value="1"/>
</dbReference>
<dbReference type="GO" id="GO:0004823">
    <property type="term" value="F:leucine-tRNA ligase activity"/>
    <property type="evidence" value="ECO:0007669"/>
    <property type="project" value="UniProtKB-UniRule"/>
</dbReference>
<evidence type="ECO:0000259" key="12">
    <source>
        <dbReference type="Pfam" id="PF08264"/>
    </source>
</evidence>
<evidence type="ECO:0000256" key="5">
    <source>
        <dbReference type="ARBA" id="ARBA00022840"/>
    </source>
</evidence>
<dbReference type="CDD" id="cd07958">
    <property type="entry name" value="Anticodon_Ia_Leu_BEm"/>
    <property type="match status" value="1"/>
</dbReference>
<feature type="domain" description="Leucyl-tRNA synthetase editing" evidence="13">
    <location>
        <begin position="222"/>
        <end position="400"/>
    </location>
</feature>
<comment type="subcellular location">
    <subcellularLocation>
        <location evidence="9">Cytoplasm</location>
    </subcellularLocation>
</comment>
<dbReference type="CDD" id="cd00812">
    <property type="entry name" value="LeuRS_core"/>
    <property type="match status" value="1"/>
</dbReference>
<comment type="caution">
    <text evidence="9">Lacks conserved residue(s) required for the propagation of feature annotation.</text>
</comment>
<dbReference type="PRINTS" id="PR00985">
    <property type="entry name" value="TRNASYNTHLEU"/>
</dbReference>
<evidence type="ECO:0000256" key="6">
    <source>
        <dbReference type="ARBA" id="ARBA00022917"/>
    </source>
</evidence>
<evidence type="ECO:0000256" key="1">
    <source>
        <dbReference type="ARBA" id="ARBA00005594"/>
    </source>
</evidence>
<dbReference type="GO" id="GO:0006429">
    <property type="term" value="P:leucyl-tRNA aminoacylation"/>
    <property type="evidence" value="ECO:0007669"/>
    <property type="project" value="UniProtKB-UniRule"/>
</dbReference>
<feature type="domain" description="Methionyl/Valyl/Leucyl/Isoleucyl-tRNA synthetase anticodon-binding" evidence="12">
    <location>
        <begin position="659"/>
        <end position="782"/>
    </location>
</feature>
<evidence type="ECO:0000256" key="2">
    <source>
        <dbReference type="ARBA" id="ARBA00022490"/>
    </source>
</evidence>
<feature type="short sequence motif" description="'KMSKS' region" evidence="9">
    <location>
        <begin position="586"/>
        <end position="590"/>
    </location>
</feature>
<keyword evidence="6 9" id="KW-0648">Protein biosynthesis</keyword>
<dbReference type="AlphaFoldDB" id="A0A1G2K4D1"/>
<dbReference type="NCBIfam" id="TIGR00396">
    <property type="entry name" value="leuS_bact"/>
    <property type="match status" value="1"/>
</dbReference>
<dbReference type="InterPro" id="IPR001412">
    <property type="entry name" value="aa-tRNA-synth_I_CS"/>
</dbReference>
<dbReference type="Pfam" id="PF00133">
    <property type="entry name" value="tRNA-synt_1"/>
    <property type="match status" value="2"/>
</dbReference>
<keyword evidence="7 9" id="KW-0030">Aminoacyl-tRNA synthetase</keyword>
<proteinExistence type="inferred from homology"/>
<organism evidence="14 15">
    <name type="scientific">Candidatus Sungbacteria bacterium RIFCSPHIGHO2_01_FULL_47_32</name>
    <dbReference type="NCBI Taxonomy" id="1802264"/>
    <lineage>
        <taxon>Bacteria</taxon>
        <taxon>Candidatus Sungiibacteriota</taxon>
    </lineage>
</organism>
<dbReference type="InterPro" id="IPR025709">
    <property type="entry name" value="Leu_tRNA-synth_edit"/>
</dbReference>
<reference evidence="14 15" key="1">
    <citation type="journal article" date="2016" name="Nat. Commun.">
        <title>Thousands of microbial genomes shed light on interconnected biogeochemical processes in an aquifer system.</title>
        <authorList>
            <person name="Anantharaman K."/>
            <person name="Brown C.T."/>
            <person name="Hug L.A."/>
            <person name="Sharon I."/>
            <person name="Castelle C.J."/>
            <person name="Probst A.J."/>
            <person name="Thomas B.C."/>
            <person name="Singh A."/>
            <person name="Wilkins M.J."/>
            <person name="Karaoz U."/>
            <person name="Brodie E.L."/>
            <person name="Williams K.H."/>
            <person name="Hubbard S.S."/>
            <person name="Banfield J.F."/>
        </authorList>
    </citation>
    <scope>NUCLEOTIDE SEQUENCE [LARGE SCALE GENOMIC DNA]</scope>
</reference>
<evidence type="ECO:0000256" key="10">
    <source>
        <dbReference type="RuleBase" id="RU363035"/>
    </source>
</evidence>
<dbReference type="Gene3D" id="3.40.50.620">
    <property type="entry name" value="HUPs"/>
    <property type="match status" value="2"/>
</dbReference>
<dbReference type="EC" id="6.1.1.4" evidence="9"/>
<dbReference type="InterPro" id="IPR013155">
    <property type="entry name" value="M/V/L/I-tRNA-synth_anticd-bd"/>
</dbReference>
<dbReference type="Pfam" id="PF13603">
    <property type="entry name" value="tRNA-synt_1_2"/>
    <property type="match status" value="1"/>
</dbReference>
<dbReference type="FunFam" id="1.10.730.10:FF:000002">
    <property type="entry name" value="Leucine--tRNA ligase"/>
    <property type="match status" value="1"/>
</dbReference>
<dbReference type="InterPro" id="IPR002302">
    <property type="entry name" value="Leu-tRNA-ligase"/>
</dbReference>
<keyword evidence="4 9" id="KW-0547">Nucleotide-binding</keyword>
<dbReference type="PANTHER" id="PTHR43740">
    <property type="entry name" value="LEUCYL-TRNA SYNTHETASE"/>
    <property type="match status" value="1"/>
</dbReference>
<dbReference type="SUPFAM" id="SSF50677">
    <property type="entry name" value="ValRS/IleRS/LeuRS editing domain"/>
    <property type="match status" value="1"/>
</dbReference>
<dbReference type="GO" id="GO:0005524">
    <property type="term" value="F:ATP binding"/>
    <property type="evidence" value="ECO:0007669"/>
    <property type="project" value="UniProtKB-UniRule"/>
</dbReference>
<protein>
    <recommendedName>
        <fullName evidence="9">Leucine--tRNA ligase</fullName>
        <ecNumber evidence="9">6.1.1.4</ecNumber>
    </recommendedName>
    <alternativeName>
        <fullName evidence="9">Leucyl-tRNA synthetase</fullName>
        <shortName evidence="9">LeuRS</shortName>
    </alternativeName>
</protein>
<dbReference type="InterPro" id="IPR009008">
    <property type="entry name" value="Val/Leu/Ile-tRNA-synth_edit"/>
</dbReference>
<dbReference type="Gene3D" id="1.10.730.10">
    <property type="entry name" value="Isoleucyl-tRNA Synthetase, Domain 1"/>
    <property type="match status" value="2"/>
</dbReference>
<name>A0A1G2K4D1_9BACT</name>
<evidence type="ECO:0000256" key="7">
    <source>
        <dbReference type="ARBA" id="ARBA00023146"/>
    </source>
</evidence>
<dbReference type="InterPro" id="IPR009080">
    <property type="entry name" value="tRNAsynth_Ia_anticodon-bd"/>
</dbReference>